<accession>A0ABS8A980</accession>
<keyword evidence="3" id="KW-1185">Reference proteome</keyword>
<name>A0ABS8A980_9FLAO</name>
<dbReference type="InterPro" id="IPR010902">
    <property type="entry name" value="NUMOD4"/>
</dbReference>
<dbReference type="Gene3D" id="3.90.75.20">
    <property type="match status" value="2"/>
</dbReference>
<reference evidence="2 3" key="1">
    <citation type="submission" date="2021-09" db="EMBL/GenBank/DDBJ databases">
        <title>Genome sequencing and assembly of Chryseobacterium sp. RG1.</title>
        <authorList>
            <person name="Chhetri G."/>
        </authorList>
    </citation>
    <scope>NUCLEOTIDE SEQUENCE [LARGE SCALE GENOMIC DNA]</scope>
    <source>
        <strain evidence="2 3">RG1</strain>
    </source>
</reference>
<dbReference type="Proteomes" id="UP000618240">
    <property type="component" value="Unassembled WGS sequence"/>
</dbReference>
<dbReference type="SMART" id="SM00497">
    <property type="entry name" value="IENR1"/>
    <property type="match status" value="1"/>
</dbReference>
<feature type="domain" description="NUMOD4" evidence="1">
    <location>
        <begin position="27"/>
        <end position="70"/>
    </location>
</feature>
<comment type="caution">
    <text evidence="2">The sequence shown here is derived from an EMBL/GenBank/DDBJ whole genome shotgun (WGS) entry which is preliminary data.</text>
</comment>
<dbReference type="InterPro" id="IPR003647">
    <property type="entry name" value="Intron_nuc_1_rpt"/>
</dbReference>
<proteinExistence type="predicted"/>
<feature type="domain" description="NUMOD4" evidence="1">
    <location>
        <begin position="270"/>
        <end position="295"/>
    </location>
</feature>
<dbReference type="InterPro" id="IPR044925">
    <property type="entry name" value="His-Me_finger_sf"/>
</dbReference>
<dbReference type="Pfam" id="PF07463">
    <property type="entry name" value="NUMOD4"/>
    <property type="match status" value="2"/>
</dbReference>
<dbReference type="Gene3D" id="1.10.10.10">
    <property type="entry name" value="Winged helix-like DNA-binding domain superfamily/Winged helix DNA-binding domain"/>
    <property type="match status" value="1"/>
</dbReference>
<organism evidence="2 3">
    <name type="scientific">Chryseobacterium tagetis</name>
    <dbReference type="NCBI Taxonomy" id="2801334"/>
    <lineage>
        <taxon>Bacteria</taxon>
        <taxon>Pseudomonadati</taxon>
        <taxon>Bacteroidota</taxon>
        <taxon>Flavobacteriia</taxon>
        <taxon>Flavobacteriales</taxon>
        <taxon>Weeksellaceae</taxon>
        <taxon>Chryseobacterium group</taxon>
        <taxon>Chryseobacterium</taxon>
    </lineage>
</organism>
<dbReference type="InterPro" id="IPR036388">
    <property type="entry name" value="WH-like_DNA-bd_sf"/>
</dbReference>
<evidence type="ECO:0000313" key="2">
    <source>
        <dbReference type="EMBL" id="MCA6069495.1"/>
    </source>
</evidence>
<dbReference type="RefSeq" id="WP_225690798.1">
    <property type="nucleotide sequence ID" value="NZ_JAERSE020000006.1"/>
</dbReference>
<dbReference type="SUPFAM" id="SSF54060">
    <property type="entry name" value="His-Me finger endonucleases"/>
    <property type="match status" value="1"/>
</dbReference>
<dbReference type="EMBL" id="JAERSE020000006">
    <property type="protein sequence ID" value="MCA6069495.1"/>
    <property type="molecule type" value="Genomic_DNA"/>
</dbReference>
<evidence type="ECO:0000313" key="3">
    <source>
        <dbReference type="Proteomes" id="UP000618240"/>
    </source>
</evidence>
<protein>
    <recommendedName>
        <fullName evidence="1">NUMOD4 domain-containing protein</fullName>
    </recommendedName>
</protein>
<sequence>MNLPVELEDQYVKEVLYNTSLQNLQDEEWKFIEGFENYEISNYGRLKSKERTVPLPYGNENILPEKIMKLIFVKHFNKYLQSFSYNVHCTLSLDGEKYRKSIARLVYYHFIEQFNWEDRKISISTKDGNRLHLHSSNLQKISASEKSLTIFNTNRARNRNVIYQQPVSQYNVEGVLLATFDSMYEVEKKLNIHPESIMDVINKEFLTAGGFRWFLSSYPPTKEDFIVDIKSGSPDKLFNYSLWKTVGKPKVDEKSPPPCMNLSLHDLPGEIWKPIPNFESRFLISNKSRIKRLSGWTTTGRKIFLQEQILSQFVSTNQHKPSLYSLLNHNGKMTSATITKMLYHCFVKEFDLYGNKYVVVNKSKFFWDIDISKLSLHSIHSVLKGKIE</sequence>
<evidence type="ECO:0000259" key="1">
    <source>
        <dbReference type="Pfam" id="PF07463"/>
    </source>
</evidence>
<gene>
    <name evidence="2" type="ORF">JI747_020230</name>
</gene>